<comment type="caution">
    <text evidence="2">The sequence shown here is derived from an EMBL/GenBank/DDBJ whole genome shotgun (WGS) entry which is preliminary data.</text>
</comment>
<dbReference type="SUPFAM" id="SSF54593">
    <property type="entry name" value="Glyoxalase/Bleomycin resistance protein/Dihydroxybiphenyl dioxygenase"/>
    <property type="match status" value="1"/>
</dbReference>
<sequence length="129" mass="14900">MIDSIGKITLYVNNQNEARDFWTEKMGFIVRLEQQMGADQKWLEVGPEYGGGTSFVLYDKEKMKAQNPDVNVGHPSVILCTGDLENAHREMKERDVRTGDIMKMPYGSMFQFYDMDGNVFLLREEARVH</sequence>
<dbReference type="Gene3D" id="3.10.180.10">
    <property type="entry name" value="2,3-Dihydroxybiphenyl 1,2-Dioxygenase, domain 1"/>
    <property type="match status" value="1"/>
</dbReference>
<name>A0A412ZDT2_9FIRM</name>
<evidence type="ECO:0000259" key="1">
    <source>
        <dbReference type="PROSITE" id="PS51819"/>
    </source>
</evidence>
<dbReference type="Pfam" id="PF00903">
    <property type="entry name" value="Glyoxalase"/>
    <property type="match status" value="1"/>
</dbReference>
<dbReference type="AlphaFoldDB" id="A0A412ZDT2"/>
<reference evidence="2 3" key="1">
    <citation type="submission" date="2018-08" db="EMBL/GenBank/DDBJ databases">
        <title>A genome reference for cultivated species of the human gut microbiota.</title>
        <authorList>
            <person name="Zou Y."/>
            <person name="Xue W."/>
            <person name="Luo G."/>
        </authorList>
    </citation>
    <scope>NUCLEOTIDE SEQUENCE [LARGE SCALE GENOMIC DNA]</scope>
    <source>
        <strain evidence="2 3">AF14-18</strain>
    </source>
</reference>
<feature type="domain" description="VOC" evidence="1">
    <location>
        <begin position="4"/>
        <end position="125"/>
    </location>
</feature>
<dbReference type="InterPro" id="IPR037523">
    <property type="entry name" value="VOC_core"/>
</dbReference>
<dbReference type="PANTHER" id="PTHR36437:SF2">
    <property type="entry name" value="GLYOXALASE_BLEOMYCIN RESISTANCE PROTEIN_DIOXYGENASE"/>
    <property type="match status" value="1"/>
</dbReference>
<evidence type="ECO:0000313" key="2">
    <source>
        <dbReference type="EMBL" id="RGV78371.1"/>
    </source>
</evidence>
<dbReference type="InterPro" id="IPR004360">
    <property type="entry name" value="Glyas_Fos-R_dOase_dom"/>
</dbReference>
<evidence type="ECO:0000313" key="3">
    <source>
        <dbReference type="Proteomes" id="UP000284543"/>
    </source>
</evidence>
<organism evidence="2 3">
    <name type="scientific">Enterocloster bolteae</name>
    <dbReference type="NCBI Taxonomy" id="208479"/>
    <lineage>
        <taxon>Bacteria</taxon>
        <taxon>Bacillati</taxon>
        <taxon>Bacillota</taxon>
        <taxon>Clostridia</taxon>
        <taxon>Lachnospirales</taxon>
        <taxon>Lachnospiraceae</taxon>
        <taxon>Enterocloster</taxon>
    </lineage>
</organism>
<proteinExistence type="predicted"/>
<dbReference type="InterPro" id="IPR029068">
    <property type="entry name" value="Glyas_Bleomycin-R_OHBP_Dase"/>
</dbReference>
<accession>A0A412ZDT2</accession>
<dbReference type="RefSeq" id="WP_118017166.1">
    <property type="nucleotide sequence ID" value="NZ_CAUHGS010000031.1"/>
</dbReference>
<dbReference type="PROSITE" id="PS51819">
    <property type="entry name" value="VOC"/>
    <property type="match status" value="1"/>
</dbReference>
<dbReference type="Proteomes" id="UP000284543">
    <property type="component" value="Unassembled WGS sequence"/>
</dbReference>
<protein>
    <submittedName>
        <fullName evidence="2">VOC family protein</fullName>
    </submittedName>
</protein>
<gene>
    <name evidence="2" type="ORF">DWW02_01130</name>
</gene>
<dbReference type="PANTHER" id="PTHR36437">
    <property type="entry name" value="GLYOXALASE/BLEOMYCIN RESISTANCE PROTEIN/DIOXYGENASE"/>
    <property type="match status" value="1"/>
</dbReference>
<dbReference type="EMBL" id="QRZM01000001">
    <property type="protein sequence ID" value="RGV78371.1"/>
    <property type="molecule type" value="Genomic_DNA"/>
</dbReference>